<protein>
    <submittedName>
        <fullName evidence="2">MbtH family protein</fullName>
    </submittedName>
</protein>
<feature type="domain" description="MbtH-like" evidence="1">
    <location>
        <begin position="3"/>
        <end position="53"/>
    </location>
</feature>
<reference evidence="2 3" key="1">
    <citation type="submission" date="2017-10" db="EMBL/GenBank/DDBJ databases">
        <title>Draft genome of actinobacteria isolated from guarana (Paullinia cupana (Mart.) Ducke.</title>
        <authorList>
            <person name="Siqueira K.A."/>
            <person name="Liotti R.G."/>
            <person name="Mendes T.A."/>
            <person name="Soares M.A."/>
        </authorList>
    </citation>
    <scope>NUCLEOTIDE SEQUENCE [LARGE SCALE GENOMIC DNA]</scope>
    <source>
        <strain evidence="2 3">199</strain>
    </source>
</reference>
<dbReference type="STRING" id="146922.BWZ23_02660"/>
<evidence type="ECO:0000313" key="2">
    <source>
        <dbReference type="EMBL" id="RRQ77252.1"/>
    </source>
</evidence>
<evidence type="ECO:0000313" key="3">
    <source>
        <dbReference type="Proteomes" id="UP000276379"/>
    </source>
</evidence>
<dbReference type="GeneID" id="93979869"/>
<dbReference type="SMART" id="SM00923">
    <property type="entry name" value="MbtH"/>
    <property type="match status" value="1"/>
</dbReference>
<gene>
    <name evidence="2" type="ORF">CQW44_37660</name>
</gene>
<dbReference type="PANTHER" id="PTHR38444">
    <property type="entry name" value="ENTEROBACTIN BIOSYNTHESIS PROTEIN YBDZ"/>
    <property type="match status" value="1"/>
</dbReference>
<evidence type="ECO:0000259" key="1">
    <source>
        <dbReference type="SMART" id="SM00923"/>
    </source>
</evidence>
<dbReference type="Gene3D" id="3.90.820.10">
    <property type="entry name" value="Structural Genomics, Unknown Function 30-nov-00 1gh9 Mol_id"/>
    <property type="match status" value="1"/>
</dbReference>
<keyword evidence="3" id="KW-1185">Reference proteome</keyword>
<dbReference type="AlphaFoldDB" id="A0A1X4H4C4"/>
<accession>A0A1X4H4C4</accession>
<proteinExistence type="predicted"/>
<dbReference type="PANTHER" id="PTHR38444:SF1">
    <property type="entry name" value="ENTEROBACTIN BIOSYNTHESIS PROTEIN YBDZ"/>
    <property type="match status" value="1"/>
</dbReference>
<dbReference type="Pfam" id="PF03621">
    <property type="entry name" value="MbtH"/>
    <property type="match status" value="1"/>
</dbReference>
<dbReference type="SUPFAM" id="SSF160582">
    <property type="entry name" value="MbtH-like"/>
    <property type="match status" value="1"/>
</dbReference>
<sequence length="65" mass="7536">MSNPFEKEDGKYVVLRNEAGQHSMWPNFIEVPAGWTVVHGEDTRQNCLDYVERSWTDMKPLAPVE</sequence>
<dbReference type="eggNOG" id="COG3251">
    <property type="taxonomic scope" value="Bacteria"/>
</dbReference>
<dbReference type="GO" id="GO:0019290">
    <property type="term" value="P:siderophore biosynthetic process"/>
    <property type="evidence" value="ECO:0007669"/>
    <property type="project" value="TreeGrafter"/>
</dbReference>
<dbReference type="InterPro" id="IPR005153">
    <property type="entry name" value="MbtH-like_dom"/>
</dbReference>
<dbReference type="GO" id="GO:0005829">
    <property type="term" value="C:cytosol"/>
    <property type="evidence" value="ECO:0007669"/>
    <property type="project" value="TreeGrafter"/>
</dbReference>
<organism evidence="2 3">
    <name type="scientific">Streptomyces griseofuscus</name>
    <dbReference type="NCBI Taxonomy" id="146922"/>
    <lineage>
        <taxon>Bacteria</taxon>
        <taxon>Bacillati</taxon>
        <taxon>Actinomycetota</taxon>
        <taxon>Actinomycetes</taxon>
        <taxon>Kitasatosporales</taxon>
        <taxon>Streptomycetaceae</taxon>
        <taxon>Streptomyces</taxon>
    </lineage>
</organism>
<dbReference type="RefSeq" id="WP_085562824.1">
    <property type="nucleotide sequence ID" value="NZ_JBEXUN010000110.1"/>
</dbReference>
<dbReference type="InterPro" id="IPR037407">
    <property type="entry name" value="MLP_fam"/>
</dbReference>
<comment type="caution">
    <text evidence="2">The sequence shown here is derived from an EMBL/GenBank/DDBJ whole genome shotgun (WGS) entry which is preliminary data.</text>
</comment>
<dbReference type="InterPro" id="IPR038020">
    <property type="entry name" value="MbtH-like_sf"/>
</dbReference>
<dbReference type="EMBL" id="PDES01000034">
    <property type="protein sequence ID" value="RRQ77252.1"/>
    <property type="molecule type" value="Genomic_DNA"/>
</dbReference>
<dbReference type="Proteomes" id="UP000276379">
    <property type="component" value="Unassembled WGS sequence"/>
</dbReference>
<name>A0A1X4H4C4_9ACTN</name>